<dbReference type="OrthoDB" id="192608at2759"/>
<keyword evidence="2" id="KW-1185">Reference proteome</keyword>
<dbReference type="GO" id="GO:0030139">
    <property type="term" value="C:endocytic vesicle"/>
    <property type="evidence" value="ECO:0007669"/>
    <property type="project" value="TreeGrafter"/>
</dbReference>
<comment type="caution">
    <text evidence="1">The sequence shown here is derived from an EMBL/GenBank/DDBJ whole genome shotgun (WGS) entry which is preliminary data.</text>
</comment>
<evidence type="ECO:0000313" key="2">
    <source>
        <dbReference type="Proteomes" id="UP000639338"/>
    </source>
</evidence>
<name>A0A834XS76_APHGI</name>
<dbReference type="PANTHER" id="PTHR21663:SF0">
    <property type="entry name" value="HEAT REPEAT-CONTAINING PROTEIN 5B"/>
    <property type="match status" value="1"/>
</dbReference>
<dbReference type="GO" id="GO:0042147">
    <property type="term" value="P:retrograde transport, endosome to Golgi"/>
    <property type="evidence" value="ECO:0007669"/>
    <property type="project" value="TreeGrafter"/>
</dbReference>
<organism evidence="1 2">
    <name type="scientific">Aphidius gifuensis</name>
    <name type="common">Parasitoid wasp</name>
    <dbReference type="NCBI Taxonomy" id="684658"/>
    <lineage>
        <taxon>Eukaryota</taxon>
        <taxon>Metazoa</taxon>
        <taxon>Ecdysozoa</taxon>
        <taxon>Arthropoda</taxon>
        <taxon>Hexapoda</taxon>
        <taxon>Insecta</taxon>
        <taxon>Pterygota</taxon>
        <taxon>Neoptera</taxon>
        <taxon>Endopterygota</taxon>
        <taxon>Hymenoptera</taxon>
        <taxon>Apocrita</taxon>
        <taxon>Ichneumonoidea</taxon>
        <taxon>Braconidae</taxon>
        <taxon>Aphidiinae</taxon>
        <taxon>Aphidius</taxon>
    </lineage>
</organism>
<sequence length="132" mass="15130">MLHSHREVRVGSTWLEKNTNDFREYIPRKDGTKSSCSHNSAAGSGALEHNFFCLYRPLLSNKIVPGQLLLGVAVIDSSVLLFGQIFPNVVYKFCLEMLEHFNECVKQAKSERQEAIQMKIKFITDNKLLYCF</sequence>
<dbReference type="PANTHER" id="PTHR21663">
    <property type="entry name" value="HYPOTHETICAL HEAT DOMAIN-CONTAINING"/>
    <property type="match status" value="1"/>
</dbReference>
<protein>
    <submittedName>
        <fullName evidence="1">Uncharacterized protein</fullName>
    </submittedName>
</protein>
<dbReference type="InterPro" id="IPR040108">
    <property type="entry name" value="Laa1/Sip1/HEATR5"/>
</dbReference>
<dbReference type="GO" id="GO:0006897">
    <property type="term" value="P:endocytosis"/>
    <property type="evidence" value="ECO:0007669"/>
    <property type="project" value="TreeGrafter"/>
</dbReference>
<dbReference type="AlphaFoldDB" id="A0A834XS76"/>
<dbReference type="Proteomes" id="UP000639338">
    <property type="component" value="Unassembled WGS sequence"/>
</dbReference>
<dbReference type="GO" id="GO:0005794">
    <property type="term" value="C:Golgi apparatus"/>
    <property type="evidence" value="ECO:0007669"/>
    <property type="project" value="TreeGrafter"/>
</dbReference>
<evidence type="ECO:0000313" key="1">
    <source>
        <dbReference type="EMBL" id="KAF7992490.1"/>
    </source>
</evidence>
<dbReference type="GO" id="GO:0016020">
    <property type="term" value="C:membrane"/>
    <property type="evidence" value="ECO:0007669"/>
    <property type="project" value="TreeGrafter"/>
</dbReference>
<gene>
    <name evidence="1" type="ORF">HCN44_004834</name>
</gene>
<proteinExistence type="predicted"/>
<dbReference type="GO" id="GO:0008104">
    <property type="term" value="P:intracellular protein localization"/>
    <property type="evidence" value="ECO:0007669"/>
    <property type="project" value="TreeGrafter"/>
</dbReference>
<dbReference type="EMBL" id="JACMRX010000003">
    <property type="protein sequence ID" value="KAF7992490.1"/>
    <property type="molecule type" value="Genomic_DNA"/>
</dbReference>
<reference evidence="1 2" key="1">
    <citation type="submission" date="2020-08" db="EMBL/GenBank/DDBJ databases">
        <title>Aphidius gifuensis genome sequencing and assembly.</title>
        <authorList>
            <person name="Du Z."/>
        </authorList>
    </citation>
    <scope>NUCLEOTIDE SEQUENCE [LARGE SCALE GENOMIC DNA]</scope>
    <source>
        <strain evidence="1">YNYX2018</strain>
        <tissue evidence="1">Adults</tissue>
    </source>
</reference>
<dbReference type="GO" id="GO:0005829">
    <property type="term" value="C:cytosol"/>
    <property type="evidence" value="ECO:0007669"/>
    <property type="project" value="GOC"/>
</dbReference>
<accession>A0A834XS76</accession>